<dbReference type="KEGG" id="tet:TTHERM_01100410"/>
<dbReference type="InParanoid" id="Q22BH1"/>
<dbReference type="AlphaFoldDB" id="Q22BH1"/>
<protein>
    <submittedName>
        <fullName evidence="2">Uncharacterized protein</fullName>
    </submittedName>
</protein>
<dbReference type="GeneID" id="7830113"/>
<evidence type="ECO:0000313" key="2">
    <source>
        <dbReference type="EMBL" id="EAR82633.2"/>
    </source>
</evidence>
<dbReference type="OrthoDB" id="9906141at2759"/>
<gene>
    <name evidence="2" type="ORF">TTHERM_01100410</name>
</gene>
<evidence type="ECO:0000256" key="1">
    <source>
        <dbReference type="SAM" id="Coils"/>
    </source>
</evidence>
<organism evidence="2 3">
    <name type="scientific">Tetrahymena thermophila (strain SB210)</name>
    <dbReference type="NCBI Taxonomy" id="312017"/>
    <lineage>
        <taxon>Eukaryota</taxon>
        <taxon>Sar</taxon>
        <taxon>Alveolata</taxon>
        <taxon>Ciliophora</taxon>
        <taxon>Intramacronucleata</taxon>
        <taxon>Oligohymenophorea</taxon>
        <taxon>Hymenostomatida</taxon>
        <taxon>Tetrahymenina</taxon>
        <taxon>Tetrahymenidae</taxon>
        <taxon>Tetrahymena</taxon>
    </lineage>
</organism>
<name>Q22BH1_TETTS</name>
<sequence>MQNVKETIQYVQDVFRQLGINYMQAEDFRQAKHSQYPQSQERMERFQKLIFDLILLISTDFKINLNEYQTQVISYDKLKTFIIQYLVQMECELLIVHQQKIGFNFNNMRDMLMLIGWLMGVSNFFEKYEDVFINQAVKQAEEIKEEVMQNGFSHVAKKRVLQQENQQEDEKLIESFNLLFSSFRKIQNLVKRKEKKLEQFKDKLSIQGVQIGIRDFILMTNPEILQQKAREMKEVSELVENMSSRIRNQEIFWEWLESAVEVDKKEYQNEGDYGFPDEIQDLTFIPGLIQIDLKQHQENIEQVQLFYSEMQESIQEFNKFWLVVQKNMNKLYSEEVIADLQENSHLVIEELDERLPSINQYIKEFDEQYNNSEGEGIVKQDLLVNFVLQHLNYNTNQKIDSKSKNNISTEEVKRMLSSIENKQQQLQKNLKDHINHIFDSISSIVTAYPNYQ</sequence>
<dbReference type="Proteomes" id="UP000009168">
    <property type="component" value="Unassembled WGS sequence"/>
</dbReference>
<feature type="coiled-coil region" evidence="1">
    <location>
        <begin position="409"/>
        <end position="436"/>
    </location>
</feature>
<keyword evidence="1" id="KW-0175">Coiled coil</keyword>
<proteinExistence type="predicted"/>
<keyword evidence="3" id="KW-1185">Reference proteome</keyword>
<dbReference type="RefSeq" id="XP_001030296.2">
    <property type="nucleotide sequence ID" value="XM_001030296.2"/>
</dbReference>
<accession>Q22BH1</accession>
<dbReference type="HOGENOM" id="CLU_779616_0_0_1"/>
<dbReference type="EMBL" id="GG662486">
    <property type="protein sequence ID" value="EAR82633.2"/>
    <property type="molecule type" value="Genomic_DNA"/>
</dbReference>
<evidence type="ECO:0000313" key="3">
    <source>
        <dbReference type="Proteomes" id="UP000009168"/>
    </source>
</evidence>
<reference evidence="3" key="1">
    <citation type="journal article" date="2006" name="PLoS Biol.">
        <title>Macronuclear genome sequence of the ciliate Tetrahymena thermophila, a model eukaryote.</title>
        <authorList>
            <person name="Eisen J.A."/>
            <person name="Coyne R.S."/>
            <person name="Wu M."/>
            <person name="Wu D."/>
            <person name="Thiagarajan M."/>
            <person name="Wortman J.R."/>
            <person name="Badger J.H."/>
            <person name="Ren Q."/>
            <person name="Amedeo P."/>
            <person name="Jones K.M."/>
            <person name="Tallon L.J."/>
            <person name="Delcher A.L."/>
            <person name="Salzberg S.L."/>
            <person name="Silva J.C."/>
            <person name="Haas B.J."/>
            <person name="Majoros W.H."/>
            <person name="Farzad M."/>
            <person name="Carlton J.M."/>
            <person name="Smith R.K. Jr."/>
            <person name="Garg J."/>
            <person name="Pearlman R.E."/>
            <person name="Karrer K.M."/>
            <person name="Sun L."/>
            <person name="Manning G."/>
            <person name="Elde N.C."/>
            <person name="Turkewitz A.P."/>
            <person name="Asai D.J."/>
            <person name="Wilkes D.E."/>
            <person name="Wang Y."/>
            <person name="Cai H."/>
            <person name="Collins K."/>
            <person name="Stewart B.A."/>
            <person name="Lee S.R."/>
            <person name="Wilamowska K."/>
            <person name="Weinberg Z."/>
            <person name="Ruzzo W.L."/>
            <person name="Wloga D."/>
            <person name="Gaertig J."/>
            <person name="Frankel J."/>
            <person name="Tsao C.-C."/>
            <person name="Gorovsky M.A."/>
            <person name="Keeling P.J."/>
            <person name="Waller R.F."/>
            <person name="Patron N.J."/>
            <person name="Cherry J.M."/>
            <person name="Stover N.A."/>
            <person name="Krieger C.J."/>
            <person name="del Toro C."/>
            <person name="Ryder H.F."/>
            <person name="Williamson S.C."/>
            <person name="Barbeau R.A."/>
            <person name="Hamilton E.P."/>
            <person name="Orias E."/>
        </authorList>
    </citation>
    <scope>NUCLEOTIDE SEQUENCE [LARGE SCALE GENOMIC DNA]</scope>
    <source>
        <strain evidence="3">SB210</strain>
    </source>
</reference>
<feature type="coiled-coil region" evidence="1">
    <location>
        <begin position="183"/>
        <end position="245"/>
    </location>
</feature>